<dbReference type="OrthoDB" id="4851009at2759"/>
<dbReference type="STRING" id="1173701.A0A066XCT2"/>
<organism evidence="1 2">
    <name type="scientific">Colletotrichum sublineola</name>
    <name type="common">Sorghum anthracnose fungus</name>
    <dbReference type="NCBI Taxonomy" id="1173701"/>
    <lineage>
        <taxon>Eukaryota</taxon>
        <taxon>Fungi</taxon>
        <taxon>Dikarya</taxon>
        <taxon>Ascomycota</taxon>
        <taxon>Pezizomycotina</taxon>
        <taxon>Sordariomycetes</taxon>
        <taxon>Hypocreomycetidae</taxon>
        <taxon>Glomerellales</taxon>
        <taxon>Glomerellaceae</taxon>
        <taxon>Colletotrichum</taxon>
        <taxon>Colletotrichum graminicola species complex</taxon>
    </lineage>
</organism>
<dbReference type="eggNOG" id="ENOG502RUI4">
    <property type="taxonomic scope" value="Eukaryota"/>
</dbReference>
<dbReference type="Proteomes" id="UP000027238">
    <property type="component" value="Unassembled WGS sequence"/>
</dbReference>
<dbReference type="AlphaFoldDB" id="A0A066XCT2"/>
<dbReference type="EMBL" id="JMSE01001211">
    <property type="protein sequence ID" value="KDN63561.1"/>
    <property type="molecule type" value="Genomic_DNA"/>
</dbReference>
<accession>A0A066XCT2</accession>
<evidence type="ECO:0000313" key="2">
    <source>
        <dbReference type="Proteomes" id="UP000027238"/>
    </source>
</evidence>
<sequence>MSNSAADDVGVISNRTSSLMATSKRMIIDWGACLLVFRKIDRNSSTLDTLIDILFATTPPNFTFARFLSVCETQKPTVNMKFTNTAAILVLAPMVAAAPLASAEKRNPGAAKQYFHTAGDVLDKREPEAAKQYFHTAGDVLDKRTKIAE</sequence>
<keyword evidence="2" id="KW-1185">Reference proteome</keyword>
<proteinExistence type="predicted"/>
<name>A0A066XCT2_COLSU</name>
<reference evidence="2" key="1">
    <citation type="journal article" date="2014" name="Genome Announc.">
        <title>Draft genome sequence of Colletotrichum sublineola, a destructive pathogen of cultivated sorghum.</title>
        <authorList>
            <person name="Baroncelli R."/>
            <person name="Sanz-Martin J.M."/>
            <person name="Rech G.E."/>
            <person name="Sukno S.A."/>
            <person name="Thon M.R."/>
        </authorList>
    </citation>
    <scope>NUCLEOTIDE SEQUENCE [LARGE SCALE GENOMIC DNA]</scope>
    <source>
        <strain evidence="2">TX430BB</strain>
    </source>
</reference>
<protein>
    <submittedName>
        <fullName evidence="1">Uncharacterized protein</fullName>
    </submittedName>
</protein>
<gene>
    <name evidence="1" type="ORF">CSUB01_09346</name>
</gene>
<evidence type="ECO:0000313" key="1">
    <source>
        <dbReference type="EMBL" id="KDN63561.1"/>
    </source>
</evidence>
<comment type="caution">
    <text evidence="1">The sequence shown here is derived from an EMBL/GenBank/DDBJ whole genome shotgun (WGS) entry which is preliminary data.</text>
</comment>
<dbReference type="HOGENOM" id="CLU_1749540_0_0_1"/>